<dbReference type="SUPFAM" id="SSF55073">
    <property type="entry name" value="Nucleotide cyclase"/>
    <property type="match status" value="1"/>
</dbReference>
<dbReference type="Pfam" id="PF00563">
    <property type="entry name" value="EAL"/>
    <property type="match status" value="1"/>
</dbReference>
<dbReference type="CDD" id="cd01948">
    <property type="entry name" value="EAL"/>
    <property type="match status" value="1"/>
</dbReference>
<protein>
    <submittedName>
        <fullName evidence="3">GGDEF-domain containing protein</fullName>
    </submittedName>
</protein>
<dbReference type="GO" id="GO:0071111">
    <property type="term" value="F:cyclic-guanylate-specific phosphodiesterase activity"/>
    <property type="evidence" value="ECO:0007669"/>
    <property type="project" value="InterPro"/>
</dbReference>
<evidence type="ECO:0000313" key="3">
    <source>
        <dbReference type="EMBL" id="GLK68652.1"/>
    </source>
</evidence>
<dbReference type="CDD" id="cd01949">
    <property type="entry name" value="GGDEF"/>
    <property type="match status" value="1"/>
</dbReference>
<dbReference type="EMBL" id="BSFI01000008">
    <property type="protein sequence ID" value="GLK68652.1"/>
    <property type="molecule type" value="Genomic_DNA"/>
</dbReference>
<reference evidence="3" key="1">
    <citation type="journal article" date="2014" name="Int. J. Syst. Evol. Microbiol.">
        <title>Complete genome sequence of Corynebacterium casei LMG S-19264T (=DSM 44701T), isolated from a smear-ripened cheese.</title>
        <authorList>
            <consortium name="US DOE Joint Genome Institute (JGI-PGF)"/>
            <person name="Walter F."/>
            <person name="Albersmeier A."/>
            <person name="Kalinowski J."/>
            <person name="Ruckert C."/>
        </authorList>
    </citation>
    <scope>NUCLEOTIDE SEQUENCE</scope>
    <source>
        <strain evidence="3">VKM B-2347</strain>
    </source>
</reference>
<dbReference type="InterPro" id="IPR001633">
    <property type="entry name" value="EAL_dom"/>
</dbReference>
<dbReference type="CDD" id="cd00130">
    <property type="entry name" value="PAS"/>
    <property type="match status" value="1"/>
</dbReference>
<dbReference type="Pfam" id="PF00990">
    <property type="entry name" value="GGDEF"/>
    <property type="match status" value="1"/>
</dbReference>
<dbReference type="InterPro" id="IPR035919">
    <property type="entry name" value="EAL_sf"/>
</dbReference>
<comment type="caution">
    <text evidence="3">The sequence shown here is derived from an EMBL/GenBank/DDBJ whole genome shotgun (WGS) entry which is preliminary data.</text>
</comment>
<evidence type="ECO:0000259" key="1">
    <source>
        <dbReference type="PROSITE" id="PS50883"/>
    </source>
</evidence>
<dbReference type="Gene3D" id="3.20.20.450">
    <property type="entry name" value="EAL domain"/>
    <property type="match status" value="1"/>
</dbReference>
<name>A0A9W6MWB5_9HYPH</name>
<dbReference type="InterPro" id="IPR043128">
    <property type="entry name" value="Rev_trsase/Diguanyl_cyclase"/>
</dbReference>
<dbReference type="AlphaFoldDB" id="A0A9W6MWB5"/>
<proteinExistence type="predicted"/>
<gene>
    <name evidence="3" type="ORF">GCM10008179_22900</name>
</gene>
<dbReference type="Gene3D" id="3.30.450.20">
    <property type="entry name" value="PAS domain"/>
    <property type="match status" value="1"/>
</dbReference>
<dbReference type="InterPro" id="IPR029787">
    <property type="entry name" value="Nucleotide_cyclase"/>
</dbReference>
<keyword evidence="4" id="KW-1185">Reference proteome</keyword>
<dbReference type="SMART" id="SM00267">
    <property type="entry name" value="GGDEF"/>
    <property type="match status" value="1"/>
</dbReference>
<dbReference type="PROSITE" id="PS50887">
    <property type="entry name" value="GGDEF"/>
    <property type="match status" value="1"/>
</dbReference>
<feature type="domain" description="GGDEF" evidence="2">
    <location>
        <begin position="180"/>
        <end position="312"/>
    </location>
</feature>
<feature type="domain" description="EAL" evidence="1">
    <location>
        <begin position="323"/>
        <end position="572"/>
    </location>
</feature>
<accession>A0A9W6MWB5</accession>
<dbReference type="InterPro" id="IPR000014">
    <property type="entry name" value="PAS"/>
</dbReference>
<dbReference type="Gene3D" id="3.30.70.270">
    <property type="match status" value="1"/>
</dbReference>
<dbReference type="NCBIfam" id="TIGR00254">
    <property type="entry name" value="GGDEF"/>
    <property type="match status" value="1"/>
</dbReference>
<dbReference type="PROSITE" id="PS50883">
    <property type="entry name" value="EAL"/>
    <property type="match status" value="1"/>
</dbReference>
<dbReference type="PANTHER" id="PTHR33121">
    <property type="entry name" value="CYCLIC DI-GMP PHOSPHODIESTERASE PDEF"/>
    <property type="match status" value="1"/>
</dbReference>
<dbReference type="SMART" id="SM00052">
    <property type="entry name" value="EAL"/>
    <property type="match status" value="1"/>
</dbReference>
<dbReference type="SUPFAM" id="SSF141868">
    <property type="entry name" value="EAL domain-like"/>
    <property type="match status" value="1"/>
</dbReference>
<reference evidence="3" key="2">
    <citation type="submission" date="2023-01" db="EMBL/GenBank/DDBJ databases">
        <authorList>
            <person name="Sun Q."/>
            <person name="Evtushenko L."/>
        </authorList>
    </citation>
    <scope>NUCLEOTIDE SEQUENCE</scope>
    <source>
        <strain evidence="3">VKM B-2347</strain>
    </source>
</reference>
<dbReference type="InterPro" id="IPR000160">
    <property type="entry name" value="GGDEF_dom"/>
</dbReference>
<dbReference type="InterPro" id="IPR050706">
    <property type="entry name" value="Cyclic-di-GMP_PDE-like"/>
</dbReference>
<dbReference type="InterPro" id="IPR035965">
    <property type="entry name" value="PAS-like_dom_sf"/>
</dbReference>
<sequence>MSVTMPLETAQGSLPDAWTLDDVLAAVGEAAYVWNVDTDALHWSPGAADALGLSPNVAIDTASRFAALLDPDALTTRREAVFGSTSQDLGEGVPFEVEYPLNQGPRAQRLWVQDRGRWRADEDGRPKTVVGVVRRLGARYETAQQAATLARFDPLTGQLSRARLIEVAGAALAAGTRMRTPCSFALASLTNLGAINDAYGYDVGDLAIVEVSRRFRGAMRGGDTLGRFSTSTFGFTLQECDRGDLEVVIRRLADAVHAAPIATPAGSVAVRVAIGAVVAPRHARDTSEMVARARLSLAQAAARPAAVCIYAPDPEREAARRANMRLADQLVAALNDGRVRLALQPVFAVSTGEAVWSEALVRVVLPDGEIISGGPLAAAAEEVGLIHMLDRRVLDLAVAHLSRRPDAYVAINVSAATTADETWLEALYAWLALRPDVAERLMVEITETAAIADLEVTSRFIGDLRRRGIKVAIDDFGTGHTSFKALKELSIDLVKIDGSFVRDLESSPEAGAFVRALLALARELGFETVAEQVETQGVADLLKAWGATYLQGRLLAAPALAPIEDDPSVQAI</sequence>
<evidence type="ECO:0000313" key="4">
    <source>
        <dbReference type="Proteomes" id="UP001143372"/>
    </source>
</evidence>
<organism evidence="3 4">
    <name type="scientific">Hansschlegelia plantiphila</name>
    <dbReference type="NCBI Taxonomy" id="374655"/>
    <lineage>
        <taxon>Bacteria</taxon>
        <taxon>Pseudomonadati</taxon>
        <taxon>Pseudomonadota</taxon>
        <taxon>Alphaproteobacteria</taxon>
        <taxon>Hyphomicrobiales</taxon>
        <taxon>Methylopilaceae</taxon>
        <taxon>Hansschlegelia</taxon>
    </lineage>
</organism>
<dbReference type="PANTHER" id="PTHR33121:SF79">
    <property type="entry name" value="CYCLIC DI-GMP PHOSPHODIESTERASE PDED-RELATED"/>
    <property type="match status" value="1"/>
</dbReference>
<dbReference type="SUPFAM" id="SSF55785">
    <property type="entry name" value="PYP-like sensor domain (PAS domain)"/>
    <property type="match status" value="1"/>
</dbReference>
<evidence type="ECO:0000259" key="2">
    <source>
        <dbReference type="PROSITE" id="PS50887"/>
    </source>
</evidence>
<dbReference type="Proteomes" id="UP001143372">
    <property type="component" value="Unassembled WGS sequence"/>
</dbReference>